<evidence type="ECO:0000313" key="3">
    <source>
        <dbReference type="Proteomes" id="UP000223841"/>
    </source>
</evidence>
<proteinExistence type="predicted"/>
<dbReference type="Gene3D" id="1.10.10.10">
    <property type="entry name" value="Winged helix-like DNA-binding domain superfamily/Winged helix DNA-binding domain"/>
    <property type="match status" value="2"/>
</dbReference>
<keyword evidence="2" id="KW-0540">Nuclease</keyword>
<gene>
    <name evidence="2" type="ORF">PPISBEST_161</name>
</gene>
<dbReference type="Proteomes" id="UP000223841">
    <property type="component" value="Segment"/>
</dbReference>
<keyword evidence="2" id="KW-0378">Hydrolase</keyword>
<organism evidence="2 3">
    <name type="scientific">Bacillus phage PPIsBest</name>
    <dbReference type="NCBI Taxonomy" id="2024234"/>
    <lineage>
        <taxon>Viruses</taxon>
        <taxon>Duplodnaviria</taxon>
        <taxon>Heunggongvirae</taxon>
        <taxon>Uroviricota</taxon>
        <taxon>Caudoviricetes</taxon>
        <taxon>Herelleviridae</taxon>
        <taxon>Bastillevirinae</taxon>
        <taxon>Wphvirus</taxon>
        <taxon>Wphvirus hakuna</taxon>
    </lineage>
</organism>
<protein>
    <submittedName>
        <fullName evidence="2">HMH endonuclease</fullName>
    </submittedName>
</protein>
<keyword evidence="2" id="KW-0255">Endonuclease</keyword>
<dbReference type="Pfam" id="PF22083">
    <property type="entry name" value="I-HmuI_NUMOD-like"/>
    <property type="match status" value="1"/>
</dbReference>
<reference evidence="2 3" key="1">
    <citation type="submission" date="2017-06" db="EMBL/GenBank/DDBJ databases">
        <authorList>
            <person name="Kim H.J."/>
            <person name="Triplett B.A."/>
        </authorList>
    </citation>
    <scope>NUCLEOTIDE SEQUENCE [LARGE SCALE GENOMIC DNA]</scope>
</reference>
<evidence type="ECO:0000259" key="1">
    <source>
        <dbReference type="Pfam" id="PF22083"/>
    </source>
</evidence>
<dbReference type="InterPro" id="IPR036388">
    <property type="entry name" value="WH-like_DNA-bd_sf"/>
</dbReference>
<dbReference type="EMBL" id="MF288917">
    <property type="protein sequence ID" value="ASR78418.1"/>
    <property type="molecule type" value="Genomic_DNA"/>
</dbReference>
<accession>A0A222Z1K1</accession>
<dbReference type="GO" id="GO:0004519">
    <property type="term" value="F:endonuclease activity"/>
    <property type="evidence" value="ECO:0007669"/>
    <property type="project" value="UniProtKB-KW"/>
</dbReference>
<feature type="domain" description="DNA endonuclease I-HmuI-like NUMOD-like" evidence="1">
    <location>
        <begin position="184"/>
        <end position="226"/>
    </location>
</feature>
<dbReference type="SUPFAM" id="SSF64496">
    <property type="entry name" value="DNA-binding domain of intron-encoded endonucleases"/>
    <property type="match status" value="1"/>
</dbReference>
<dbReference type="InterPro" id="IPR054307">
    <property type="entry name" value="I-HmuI_NUMOD-like"/>
</dbReference>
<sequence>MTITFKKGERQDSNPLYRRLRAVYKDMMHRCYKENNGQYHNYGAKGVTVCEEWQTLDGFFESIDKVDGWDLDKYLAGDLHLDKDKKFKGNKLYSPETCTFISGAENTLLAVEYLIFDFYALSPERVETKERNVDAFAREHELNNDSIRACLKKKITNHKNWKFRLPDEAYFTSGNKGTLKEATDPLGNTYTFYSATEFADIHGLGRRLIGACLSGKRKHHKGWTFKTL</sequence>
<evidence type="ECO:0000313" key="2">
    <source>
        <dbReference type="EMBL" id="ASR78418.1"/>
    </source>
</evidence>
<name>A0A222Z1K1_9CAUD</name>